<dbReference type="Pfam" id="PF07690">
    <property type="entry name" value="MFS_1"/>
    <property type="match status" value="1"/>
</dbReference>
<reference evidence="7" key="1">
    <citation type="submission" date="2018-05" db="EMBL/GenBank/DDBJ databases">
        <authorList>
            <person name="Lanie J.A."/>
            <person name="Ng W.-L."/>
            <person name="Kazmierczak K.M."/>
            <person name="Andrzejewski T.M."/>
            <person name="Davidsen T.M."/>
            <person name="Wayne K.J."/>
            <person name="Tettelin H."/>
            <person name="Glass J.I."/>
            <person name="Rusch D."/>
            <person name="Podicherti R."/>
            <person name="Tsui H.-C.T."/>
            <person name="Winkler M.E."/>
        </authorList>
    </citation>
    <scope>NUCLEOTIDE SEQUENCE</scope>
</reference>
<sequence length="476" mass="50695">VDQPRSTKKSRQATVFAIVPTAGSLPQSADPQGLTGRAWLGLFVASMSYVLVLDALAIAVAFPEIERAFPSAARTTLAWITTGFTIAIAAVMLLVGQLADRIGWRRTFVIGMVTFVCFALVGAGAPNVGVLIAARVAQGASAALFTVTAFPLALPAFPLNRRGTAMGWIGVGGATAALLGPVVGGTLITLTSWRAGLLLPIPLCVLAAVVAPRVLDERRGDARPIDLFGFLLGGSGAATLALVILQRWWLLSPAAVLLLLGFGLRVARHRYPLVSPEVFRDRRYLWASISQIATQMSIFAWFFSMPLFLVNVWGWSTFASGVAMAVPMLLSFNSVLAGRYADLRGYRTVLVTGGLIATSGLVWWIIALNRQPSSFTLVVGLIVFGWGAGQVGVLGMGAALNSLDDRLLAEGNAALQTNRRLVQGLGAATVLAILGSRDTSSLAAFRWAWTFAAAGYFVSAIVMWWYPPDRREHPEA</sequence>
<comment type="subcellular location">
    <subcellularLocation>
        <location evidence="1">Membrane</location>
        <topology evidence="1">Multi-pass membrane protein</topology>
    </subcellularLocation>
</comment>
<dbReference type="Gene3D" id="1.20.1250.20">
    <property type="entry name" value="MFS general substrate transporter like domains"/>
    <property type="match status" value="1"/>
</dbReference>
<name>A0A381PVZ9_9ZZZZ</name>
<feature type="domain" description="Major facilitator superfamily (MFS) profile" evidence="6">
    <location>
        <begin position="34"/>
        <end position="471"/>
    </location>
</feature>
<evidence type="ECO:0000256" key="5">
    <source>
        <dbReference type="SAM" id="Phobius"/>
    </source>
</evidence>
<evidence type="ECO:0000256" key="1">
    <source>
        <dbReference type="ARBA" id="ARBA00004141"/>
    </source>
</evidence>
<dbReference type="SUPFAM" id="SSF103473">
    <property type="entry name" value="MFS general substrate transporter"/>
    <property type="match status" value="1"/>
</dbReference>
<dbReference type="EMBL" id="UINC01001115">
    <property type="protein sequence ID" value="SUZ71205.1"/>
    <property type="molecule type" value="Genomic_DNA"/>
</dbReference>
<keyword evidence="2 5" id="KW-0812">Transmembrane</keyword>
<dbReference type="GO" id="GO:0022857">
    <property type="term" value="F:transmembrane transporter activity"/>
    <property type="evidence" value="ECO:0007669"/>
    <property type="project" value="InterPro"/>
</dbReference>
<dbReference type="InterPro" id="IPR011701">
    <property type="entry name" value="MFS"/>
</dbReference>
<feature type="transmembrane region" description="Helical" evidence="5">
    <location>
        <begin position="443"/>
        <end position="466"/>
    </location>
</feature>
<feature type="transmembrane region" description="Helical" evidence="5">
    <location>
        <begin position="288"/>
        <end position="309"/>
    </location>
</feature>
<evidence type="ECO:0000256" key="3">
    <source>
        <dbReference type="ARBA" id="ARBA00022989"/>
    </source>
</evidence>
<feature type="transmembrane region" description="Helical" evidence="5">
    <location>
        <begin position="166"/>
        <end position="190"/>
    </location>
</feature>
<feature type="transmembrane region" description="Helical" evidence="5">
    <location>
        <begin position="250"/>
        <end position="267"/>
    </location>
</feature>
<feature type="transmembrane region" description="Helical" evidence="5">
    <location>
        <begin position="196"/>
        <end position="215"/>
    </location>
</feature>
<dbReference type="PROSITE" id="PS50850">
    <property type="entry name" value="MFS"/>
    <property type="match status" value="1"/>
</dbReference>
<dbReference type="GO" id="GO:0016020">
    <property type="term" value="C:membrane"/>
    <property type="evidence" value="ECO:0007669"/>
    <property type="project" value="UniProtKB-SubCell"/>
</dbReference>
<protein>
    <recommendedName>
        <fullName evidence="6">Major facilitator superfamily (MFS) profile domain-containing protein</fullName>
    </recommendedName>
</protein>
<dbReference type="PANTHER" id="PTHR42718">
    <property type="entry name" value="MAJOR FACILITATOR SUPERFAMILY MULTIDRUG TRANSPORTER MFSC"/>
    <property type="match status" value="1"/>
</dbReference>
<keyword evidence="4 5" id="KW-0472">Membrane</keyword>
<evidence type="ECO:0000313" key="7">
    <source>
        <dbReference type="EMBL" id="SUZ71205.1"/>
    </source>
</evidence>
<gene>
    <name evidence="7" type="ORF">METZ01_LOCUS24059</name>
</gene>
<feature type="transmembrane region" description="Helical" evidence="5">
    <location>
        <begin position="348"/>
        <end position="366"/>
    </location>
</feature>
<evidence type="ECO:0000256" key="2">
    <source>
        <dbReference type="ARBA" id="ARBA00022692"/>
    </source>
</evidence>
<keyword evidence="3 5" id="KW-1133">Transmembrane helix</keyword>
<proteinExistence type="predicted"/>
<feature type="transmembrane region" description="Helical" evidence="5">
    <location>
        <begin position="315"/>
        <end position="336"/>
    </location>
</feature>
<dbReference type="CDD" id="cd17321">
    <property type="entry name" value="MFS_MMR_MDR_like"/>
    <property type="match status" value="1"/>
</dbReference>
<feature type="transmembrane region" description="Helical" evidence="5">
    <location>
        <begin position="77"/>
        <end position="95"/>
    </location>
</feature>
<dbReference type="AlphaFoldDB" id="A0A381PVZ9"/>
<dbReference type="Gene3D" id="1.20.1720.10">
    <property type="entry name" value="Multidrug resistance protein D"/>
    <property type="match status" value="1"/>
</dbReference>
<feature type="transmembrane region" description="Helical" evidence="5">
    <location>
        <begin position="38"/>
        <end position="62"/>
    </location>
</feature>
<evidence type="ECO:0000259" key="6">
    <source>
        <dbReference type="PROSITE" id="PS50850"/>
    </source>
</evidence>
<dbReference type="InterPro" id="IPR036259">
    <property type="entry name" value="MFS_trans_sf"/>
</dbReference>
<feature type="transmembrane region" description="Helical" evidence="5">
    <location>
        <begin position="378"/>
        <end position="400"/>
    </location>
</feature>
<accession>A0A381PVZ9</accession>
<evidence type="ECO:0000256" key="4">
    <source>
        <dbReference type="ARBA" id="ARBA00023136"/>
    </source>
</evidence>
<feature type="transmembrane region" description="Helical" evidence="5">
    <location>
        <begin position="107"/>
        <end position="126"/>
    </location>
</feature>
<feature type="non-terminal residue" evidence="7">
    <location>
        <position position="1"/>
    </location>
</feature>
<dbReference type="InterPro" id="IPR020846">
    <property type="entry name" value="MFS_dom"/>
</dbReference>
<feature type="transmembrane region" description="Helical" evidence="5">
    <location>
        <begin position="227"/>
        <end position="244"/>
    </location>
</feature>
<organism evidence="7">
    <name type="scientific">marine metagenome</name>
    <dbReference type="NCBI Taxonomy" id="408172"/>
    <lineage>
        <taxon>unclassified sequences</taxon>
        <taxon>metagenomes</taxon>
        <taxon>ecological metagenomes</taxon>
    </lineage>
</organism>
<dbReference type="PANTHER" id="PTHR42718:SF48">
    <property type="entry name" value="CONSERVED TWO-DOMAIN MEMBRANE PROTEIN-RELATED"/>
    <property type="match status" value="1"/>
</dbReference>
<feature type="transmembrane region" description="Helical" evidence="5">
    <location>
        <begin position="132"/>
        <end position="154"/>
    </location>
</feature>